<reference evidence="1 2" key="1">
    <citation type="submission" date="2020-02" db="EMBL/GenBank/DDBJ databases">
        <authorList>
            <person name="Ferguson B K."/>
        </authorList>
    </citation>
    <scope>NUCLEOTIDE SEQUENCE [LARGE SCALE GENOMIC DNA]</scope>
</reference>
<dbReference type="Proteomes" id="UP000479000">
    <property type="component" value="Unassembled WGS sequence"/>
</dbReference>
<dbReference type="OrthoDB" id="2161780at2759"/>
<protein>
    <submittedName>
        <fullName evidence="1">Uncharacterized protein</fullName>
    </submittedName>
</protein>
<dbReference type="EMBL" id="CADCXU010006391">
    <property type="protein sequence ID" value="CAA9997942.1"/>
    <property type="molecule type" value="Genomic_DNA"/>
</dbReference>
<sequence length="100" mass="11257">MATPSGANSFRRELENRCTKLTIQTAFSKFFVFGLFSREGSAVCYHDDQLGGLVKVIRAFLHVKFNRYRDLGSDAFKNTLPVIYTNTVAPAGIVQYLCKQ</sequence>
<dbReference type="AlphaFoldDB" id="A0A6H5G7V9"/>
<keyword evidence="2" id="KW-1185">Reference proteome</keyword>
<gene>
    <name evidence="1" type="ORF">NTEN_LOCUS4236</name>
</gene>
<evidence type="ECO:0000313" key="2">
    <source>
        <dbReference type="Proteomes" id="UP000479000"/>
    </source>
</evidence>
<evidence type="ECO:0000313" key="1">
    <source>
        <dbReference type="EMBL" id="CAA9997942.1"/>
    </source>
</evidence>
<accession>A0A6H5G7V9</accession>
<organism evidence="1 2">
    <name type="scientific">Nesidiocoris tenuis</name>
    <dbReference type="NCBI Taxonomy" id="355587"/>
    <lineage>
        <taxon>Eukaryota</taxon>
        <taxon>Metazoa</taxon>
        <taxon>Ecdysozoa</taxon>
        <taxon>Arthropoda</taxon>
        <taxon>Hexapoda</taxon>
        <taxon>Insecta</taxon>
        <taxon>Pterygota</taxon>
        <taxon>Neoptera</taxon>
        <taxon>Paraneoptera</taxon>
        <taxon>Hemiptera</taxon>
        <taxon>Heteroptera</taxon>
        <taxon>Panheteroptera</taxon>
        <taxon>Cimicomorpha</taxon>
        <taxon>Miridae</taxon>
        <taxon>Dicyphina</taxon>
        <taxon>Nesidiocoris</taxon>
    </lineage>
</organism>
<name>A0A6H5G7V9_9HEMI</name>
<proteinExistence type="predicted"/>
<feature type="non-terminal residue" evidence="1">
    <location>
        <position position="100"/>
    </location>
</feature>